<dbReference type="AlphaFoldDB" id="M6URV1"/>
<name>M6URV1_9LEPT</name>
<proteinExistence type="predicted"/>
<reference evidence="1 2" key="1">
    <citation type="submission" date="2013-01" db="EMBL/GenBank/DDBJ databases">
        <authorList>
            <person name="Harkins D.M."/>
            <person name="Durkin A.S."/>
            <person name="Brinkac L.M."/>
            <person name="Haft D.H."/>
            <person name="Selengut J.D."/>
            <person name="Sanka R."/>
            <person name="DePew J."/>
            <person name="Purushe J."/>
            <person name="Matthias M.A."/>
            <person name="Vinetz J.M."/>
            <person name="Sutton G.G."/>
            <person name="Nierman W.C."/>
            <person name="Fouts D.E."/>
        </authorList>
    </citation>
    <scope>NUCLEOTIDE SEQUENCE [LARGE SCALE GENOMIC DNA]</scope>
    <source>
        <strain evidence="1 2">ZUN179</strain>
    </source>
</reference>
<evidence type="ECO:0000313" key="1">
    <source>
        <dbReference type="EMBL" id="EMO45471.1"/>
    </source>
</evidence>
<protein>
    <submittedName>
        <fullName evidence="1">Uncharacterized protein</fullName>
    </submittedName>
</protein>
<accession>M6URV1</accession>
<organism evidence="1 2">
    <name type="scientific">Leptospira santarosai str. ZUN179</name>
    <dbReference type="NCBI Taxonomy" id="1049985"/>
    <lineage>
        <taxon>Bacteria</taxon>
        <taxon>Pseudomonadati</taxon>
        <taxon>Spirochaetota</taxon>
        <taxon>Spirochaetia</taxon>
        <taxon>Leptospirales</taxon>
        <taxon>Leptospiraceae</taxon>
        <taxon>Leptospira</taxon>
    </lineage>
</organism>
<dbReference type="EMBL" id="AHOQ02000030">
    <property type="protein sequence ID" value="EMO45471.1"/>
    <property type="molecule type" value="Genomic_DNA"/>
</dbReference>
<evidence type="ECO:0000313" key="2">
    <source>
        <dbReference type="Proteomes" id="UP000012160"/>
    </source>
</evidence>
<comment type="caution">
    <text evidence="1">The sequence shown here is derived from an EMBL/GenBank/DDBJ whole genome shotgun (WGS) entry which is preliminary data.</text>
</comment>
<gene>
    <name evidence="1" type="ORF">LEP1GSC187_3268</name>
</gene>
<dbReference type="Proteomes" id="UP000012160">
    <property type="component" value="Unassembled WGS sequence"/>
</dbReference>
<sequence length="37" mass="4577">MLLKLFFYYFYTLEYSHLKNILSLLKMPFRPFSGILK</sequence>